<protein>
    <recommendedName>
        <fullName evidence="7">DUF2421 domain-containing protein</fullName>
    </recommendedName>
</protein>
<feature type="transmembrane region" description="Helical" evidence="2">
    <location>
        <begin position="173"/>
        <end position="194"/>
    </location>
</feature>
<keyword evidence="2" id="KW-0812">Transmembrane</keyword>
<feature type="transmembrane region" description="Helical" evidence="2">
    <location>
        <begin position="111"/>
        <end position="134"/>
    </location>
</feature>
<dbReference type="InterPro" id="IPR018820">
    <property type="entry name" value="BRE4-related_DUF2421"/>
</dbReference>
<dbReference type="Pfam" id="PF10334">
    <property type="entry name" value="BRE4"/>
    <property type="match status" value="1"/>
</dbReference>
<evidence type="ECO:0000256" key="2">
    <source>
        <dbReference type="SAM" id="Phobius"/>
    </source>
</evidence>
<dbReference type="EMBL" id="ML170182">
    <property type="protein sequence ID" value="TDL21197.1"/>
    <property type="molecule type" value="Genomic_DNA"/>
</dbReference>
<dbReference type="STRING" id="50990.A0A4Y7Q0M8"/>
<dbReference type="InterPro" id="IPR018823">
    <property type="entry name" value="ArAE_2_N"/>
</dbReference>
<organism evidence="5 6">
    <name type="scientific">Rickenella mellea</name>
    <dbReference type="NCBI Taxonomy" id="50990"/>
    <lineage>
        <taxon>Eukaryota</taxon>
        <taxon>Fungi</taxon>
        <taxon>Dikarya</taxon>
        <taxon>Basidiomycota</taxon>
        <taxon>Agaricomycotina</taxon>
        <taxon>Agaricomycetes</taxon>
        <taxon>Hymenochaetales</taxon>
        <taxon>Rickenellaceae</taxon>
        <taxon>Rickenella</taxon>
    </lineage>
</organism>
<dbReference type="Pfam" id="PF10337">
    <property type="entry name" value="ArAE_2_N"/>
    <property type="match status" value="1"/>
</dbReference>
<feature type="region of interest" description="Disordered" evidence="1">
    <location>
        <begin position="572"/>
        <end position="601"/>
    </location>
</feature>
<feature type="transmembrane region" description="Helical" evidence="2">
    <location>
        <begin position="654"/>
        <end position="671"/>
    </location>
</feature>
<keyword evidence="6" id="KW-1185">Reference proteome</keyword>
<sequence>MPNVDWVNNNTSWPKLKPVIRCAVSSWIELLLVILPKSNHLLGQAPFLILVAGFMSPPRDPFIANLERELINLTLVALSFAWSTLGIKLASLARKEFAYAATIDQIYTGRYVEAVPTIIMTIFLFTGTTFFLWLKARQGPGPYLFATVLACVCGDIALTTASVYPYPTYVGKVIMIPVALHSAIAVTCSILVFPETLNAQFCKRLHAVLAPLLKAIEQQPELLSQCPNSDEFNPKPFMVLVAQSEAALAPTAASARLLKRDVSWGRIGARDWSKLHGITRRLTARANGMAFYFKIIDPTREKFPVTPAPSRPESVINTPSPSRPATPLTSGAEDSPAPSVAPTTVSSMRRKLHSHIPHLQLNLHNSLFRSHAFQDLGRLPSTAVGIFESQKYLNLESHFQHPRADMFMENAMCLLQESSKDLLVASADATRHVMAWLERLNSDRYWKLYGREHAKWSESVKENEEARKRHRKALNKFREQQRQIVINPYRRAFEVKSSAANSPLDEIPPHRYLFQSFLYQYHLLQLALKLGDFLDEINDLERTKRRSRLWMPVLPLRKILSWQKWEPTDHLDHDDDEDPNVIQGIEPTDDNQLGDVRKRNPDSLPPENAIEVVGNVIYLILHPLSNPNVVFGLKGGLLSVILSIPAILPHTARFAYVNHFVWGIIMGQMTINRFRGDTTFVMTARIIATFCGGLAGMIIWYISSGTGKGNPYGIAASMAVCLPFMLFFRLYWPGPMVTNVVLWVTLELVLGYSWQDSRSSSISSQGVGYHVAWKRFVLVTAGTTAAFLFSFLPPSTSLRHYIRMTYATTAAELGQLYCDIVSYASAPWVSDDEQILKSLLAVRAKLNRSKSMRTNVRYELSLRGKWPSDRYEKMLQIQIEIAYLLSHMTSVITHLEPAWAKAFLKRTHFLEASFQADMLAVINMISTAIRTGTPLPQITPCPLLDRFMGQHQNVNLLREDMEDGFGLPSVLNIDTLENEQYLFFSVGVCTAYGVVTRLDRLMLATKELVGEQYHIHGVDLTRNKEALRPQFRD</sequence>
<feature type="transmembrane region" description="Helical" evidence="2">
    <location>
        <begin position="714"/>
        <end position="732"/>
    </location>
</feature>
<feature type="region of interest" description="Disordered" evidence="1">
    <location>
        <begin position="303"/>
        <end position="348"/>
    </location>
</feature>
<feature type="domain" description="Putative ER transporter 6TM N-terminal" evidence="4">
    <location>
        <begin position="5"/>
        <end position="484"/>
    </location>
</feature>
<feature type="transmembrane region" description="Helical" evidence="2">
    <location>
        <begin position="70"/>
        <end position="91"/>
    </location>
</feature>
<feature type="transmembrane region" description="Helical" evidence="2">
    <location>
        <begin position="629"/>
        <end position="648"/>
    </location>
</feature>
<proteinExistence type="predicted"/>
<dbReference type="AlphaFoldDB" id="A0A4Y7Q0M8"/>
<dbReference type="Proteomes" id="UP000294933">
    <property type="component" value="Unassembled WGS sequence"/>
</dbReference>
<evidence type="ECO:0008006" key="7">
    <source>
        <dbReference type="Google" id="ProtNLM"/>
    </source>
</evidence>
<name>A0A4Y7Q0M8_9AGAM</name>
<evidence type="ECO:0000256" key="1">
    <source>
        <dbReference type="SAM" id="MobiDB-lite"/>
    </source>
</evidence>
<feature type="transmembrane region" description="Helical" evidence="2">
    <location>
        <begin position="775"/>
        <end position="794"/>
    </location>
</feature>
<dbReference type="PANTHER" id="PTHR37994">
    <property type="entry name" value="ARAE_2_N DOMAIN-CONTAINING PROTEIN-RELATED"/>
    <property type="match status" value="1"/>
</dbReference>
<evidence type="ECO:0000259" key="3">
    <source>
        <dbReference type="Pfam" id="PF10334"/>
    </source>
</evidence>
<feature type="transmembrane region" description="Helical" evidence="2">
    <location>
        <begin position="683"/>
        <end position="702"/>
    </location>
</feature>
<evidence type="ECO:0000259" key="4">
    <source>
        <dbReference type="Pfam" id="PF10337"/>
    </source>
</evidence>
<evidence type="ECO:0000313" key="6">
    <source>
        <dbReference type="Proteomes" id="UP000294933"/>
    </source>
</evidence>
<dbReference type="OrthoDB" id="2274698at2759"/>
<reference evidence="5 6" key="1">
    <citation type="submission" date="2018-06" db="EMBL/GenBank/DDBJ databases">
        <title>A transcriptomic atlas of mushroom development highlights an independent origin of complex multicellularity.</title>
        <authorList>
            <consortium name="DOE Joint Genome Institute"/>
            <person name="Krizsan K."/>
            <person name="Almasi E."/>
            <person name="Merenyi Z."/>
            <person name="Sahu N."/>
            <person name="Viragh M."/>
            <person name="Koszo T."/>
            <person name="Mondo S."/>
            <person name="Kiss B."/>
            <person name="Balint B."/>
            <person name="Kues U."/>
            <person name="Barry K."/>
            <person name="Hegedus J.C."/>
            <person name="Henrissat B."/>
            <person name="Johnson J."/>
            <person name="Lipzen A."/>
            <person name="Ohm R."/>
            <person name="Nagy I."/>
            <person name="Pangilinan J."/>
            <person name="Yan J."/>
            <person name="Xiong Y."/>
            <person name="Grigoriev I.V."/>
            <person name="Hibbett D.S."/>
            <person name="Nagy L.G."/>
        </authorList>
    </citation>
    <scope>NUCLEOTIDE SEQUENCE [LARGE SCALE GENOMIC DNA]</scope>
    <source>
        <strain evidence="5 6">SZMC22713</strain>
    </source>
</reference>
<feature type="transmembrane region" description="Helical" evidence="2">
    <location>
        <begin position="143"/>
        <end position="167"/>
    </location>
</feature>
<gene>
    <name evidence="5" type="ORF">BD410DRAFT_821614</name>
</gene>
<dbReference type="VEuPathDB" id="FungiDB:BD410DRAFT_821614"/>
<keyword evidence="2" id="KW-1133">Transmembrane helix</keyword>
<evidence type="ECO:0000313" key="5">
    <source>
        <dbReference type="EMBL" id="TDL21197.1"/>
    </source>
</evidence>
<keyword evidence="2" id="KW-0472">Membrane</keyword>
<accession>A0A4Y7Q0M8</accession>
<dbReference type="PANTHER" id="PTHR37994:SF1">
    <property type="entry name" value="ER TRANSPORTER 6TM N-TERMINAL DOMAIN-CONTAINING PROTEIN"/>
    <property type="match status" value="1"/>
</dbReference>
<feature type="domain" description="DUF2421" evidence="3">
    <location>
        <begin position="794"/>
        <end position="1013"/>
    </location>
</feature>